<dbReference type="KEGG" id="axe:P40_04655"/>
<dbReference type="PANTHER" id="PTHR40942">
    <property type="match status" value="1"/>
</dbReference>
<dbReference type="NCBIfam" id="NF001204">
    <property type="entry name" value="PRK00166.1"/>
    <property type="match status" value="1"/>
</dbReference>
<dbReference type="NCBIfam" id="TIGR00668">
    <property type="entry name" value="apaH"/>
    <property type="match status" value="1"/>
</dbReference>
<evidence type="ECO:0000256" key="1">
    <source>
        <dbReference type="ARBA" id="ARBA00003413"/>
    </source>
</evidence>
<protein>
    <recommendedName>
        <fullName evidence="3">bis(5'-nucleosyl)-tetraphosphatase (symmetrical)</fullName>
        <ecNumber evidence="3">3.6.1.41</ecNumber>
    </recommendedName>
    <alternativeName>
        <fullName evidence="6">Ap4A hydrolase</fullName>
    </alternativeName>
    <alternativeName>
        <fullName evidence="5">Diadenosine 5',5'''-P1,P4-tetraphosphate pyrophosphohydrolase</fullName>
    </alternativeName>
    <alternativeName>
        <fullName evidence="7">Diadenosine tetraphosphatase</fullName>
    </alternativeName>
</protein>
<dbReference type="GO" id="GO:0008803">
    <property type="term" value="F:bis(5'-nucleosyl)-tetraphosphatase (symmetrical) activity"/>
    <property type="evidence" value="ECO:0007669"/>
    <property type="project" value="UniProtKB-EC"/>
</dbReference>
<evidence type="ECO:0000256" key="7">
    <source>
        <dbReference type="ARBA" id="ARBA00033210"/>
    </source>
</evidence>
<evidence type="ECO:0000256" key="5">
    <source>
        <dbReference type="ARBA" id="ARBA00031248"/>
    </source>
</evidence>
<dbReference type="Gene3D" id="3.60.21.10">
    <property type="match status" value="1"/>
</dbReference>
<dbReference type="InterPro" id="IPR004617">
    <property type="entry name" value="ApaH"/>
</dbReference>
<dbReference type="EMBL" id="JAJVKT010000001">
    <property type="protein sequence ID" value="MCE7507098.1"/>
    <property type="molecule type" value="Genomic_DNA"/>
</dbReference>
<dbReference type="RefSeq" id="WP_080530539.1">
    <property type="nucleotide sequence ID" value="NZ_CBDDTQ010000001.1"/>
</dbReference>
<keyword evidence="4 10" id="KW-0378">Hydrolase</keyword>
<name>A0A9Q3W2V2_9GAMM</name>
<proteinExistence type="inferred from homology"/>
<evidence type="ECO:0000256" key="4">
    <source>
        <dbReference type="ARBA" id="ARBA00022801"/>
    </source>
</evidence>
<reference evidence="10" key="1">
    <citation type="submission" date="2022-01" db="EMBL/GenBank/DDBJ databases">
        <authorList>
            <person name="Karlyshev A.V."/>
            <person name="Jaspars M."/>
        </authorList>
    </citation>
    <scope>NUCLEOTIDE SEQUENCE</scope>
    <source>
        <strain evidence="10">AGSA3-2</strain>
    </source>
</reference>
<evidence type="ECO:0000256" key="2">
    <source>
        <dbReference type="ARBA" id="ARBA00005419"/>
    </source>
</evidence>
<comment type="catalytic activity">
    <reaction evidence="8">
        <text>P(1),P(4)-bis(5'-adenosyl) tetraphosphate + H2O = 2 ADP + 2 H(+)</text>
        <dbReference type="Rhea" id="RHEA:24252"/>
        <dbReference type="ChEBI" id="CHEBI:15377"/>
        <dbReference type="ChEBI" id="CHEBI:15378"/>
        <dbReference type="ChEBI" id="CHEBI:58141"/>
        <dbReference type="ChEBI" id="CHEBI:456216"/>
        <dbReference type="EC" id="3.6.1.41"/>
    </reaction>
</comment>
<evidence type="ECO:0000256" key="6">
    <source>
        <dbReference type="ARBA" id="ARBA00032248"/>
    </source>
</evidence>
<evidence type="ECO:0000313" key="11">
    <source>
        <dbReference type="Proteomes" id="UP001107961"/>
    </source>
</evidence>
<organism evidence="10 11">
    <name type="scientific">Alloalcanivorax xenomutans</name>
    <dbReference type="NCBI Taxonomy" id="1094342"/>
    <lineage>
        <taxon>Bacteria</taxon>
        <taxon>Pseudomonadati</taxon>
        <taxon>Pseudomonadota</taxon>
        <taxon>Gammaproteobacteria</taxon>
        <taxon>Oceanospirillales</taxon>
        <taxon>Alcanivoracaceae</taxon>
        <taxon>Alloalcanivorax</taxon>
    </lineage>
</organism>
<comment type="caution">
    <text evidence="10">The sequence shown here is derived from an EMBL/GenBank/DDBJ whole genome shotgun (WGS) entry which is preliminary data.</text>
</comment>
<keyword evidence="11" id="KW-1185">Reference proteome</keyword>
<evidence type="ECO:0000256" key="8">
    <source>
        <dbReference type="ARBA" id="ARBA00049417"/>
    </source>
</evidence>
<dbReference type="AlphaFoldDB" id="A0A9Q3W2V2"/>
<dbReference type="Proteomes" id="UP001107961">
    <property type="component" value="Unassembled WGS sequence"/>
</dbReference>
<dbReference type="CDD" id="cd07422">
    <property type="entry name" value="MPP_ApaH"/>
    <property type="match status" value="1"/>
</dbReference>
<dbReference type="Pfam" id="PF00149">
    <property type="entry name" value="Metallophos"/>
    <property type="match status" value="1"/>
</dbReference>
<sequence>MSTYAIGDIQGCLGPFEALLERIRFKADRDQLVLAGDLVNRGPDSLGTLRLLHDLRDNVLTVLGNHDLHLLAVAHGQARARGKDTLTPILEAEDRHTLLDWLQRQPLLIDLPEFNAVMAHAGMPPLWSLEQARERAGEITAVLADGEQASTFFAHMYGNEPAGWRDDLQGPERWRVITNHFTRMRFVNDAGELDLGSKGEADQPPEGYMPWFEHPRRRDLGRRILFGHWAALEGRASANDVEPLDTGCVWGGQLTALRLEDGLRIACQCR</sequence>
<dbReference type="InterPro" id="IPR004843">
    <property type="entry name" value="Calcineurin-like_PHP"/>
</dbReference>
<dbReference type="SUPFAM" id="SSF56300">
    <property type="entry name" value="Metallo-dependent phosphatases"/>
    <property type="match status" value="1"/>
</dbReference>
<comment type="function">
    <text evidence="1">Hydrolyzes diadenosine 5',5'''-P1,P4-tetraphosphate to yield ADP.</text>
</comment>
<evidence type="ECO:0000256" key="3">
    <source>
        <dbReference type="ARBA" id="ARBA00012506"/>
    </source>
</evidence>
<comment type="similarity">
    <text evidence="2">Belongs to the Ap4A hydrolase family.</text>
</comment>
<evidence type="ECO:0000313" key="10">
    <source>
        <dbReference type="EMBL" id="MCE7507098.1"/>
    </source>
</evidence>
<feature type="domain" description="Calcineurin-like phosphoesterase" evidence="9">
    <location>
        <begin position="2"/>
        <end position="80"/>
    </location>
</feature>
<gene>
    <name evidence="10" type="ORF">LZG35_00505</name>
</gene>
<accession>A0A9Q3W2V2</accession>
<dbReference type="InterPro" id="IPR029052">
    <property type="entry name" value="Metallo-depent_PP-like"/>
</dbReference>
<dbReference type="PANTHER" id="PTHR40942:SF4">
    <property type="entry name" value="CYTOCHROME C5"/>
    <property type="match status" value="1"/>
</dbReference>
<dbReference type="PIRSF" id="PIRSF000903">
    <property type="entry name" value="B5n-ttraPtase_sm"/>
    <property type="match status" value="1"/>
</dbReference>
<evidence type="ECO:0000259" key="9">
    <source>
        <dbReference type="Pfam" id="PF00149"/>
    </source>
</evidence>
<dbReference type="EC" id="3.6.1.41" evidence="3"/>